<comment type="subcellular location">
    <subcellularLocation>
        <location evidence="8">Cytoplasm</location>
    </subcellularLocation>
</comment>
<comment type="pathway">
    <text evidence="1 8">Cofactor biosynthesis; (R)-pantothenate biosynthesis; (R)-pantothenate from (R)-pantoate and beta-alanine: step 1/1.</text>
</comment>
<dbReference type="GO" id="GO:0004592">
    <property type="term" value="F:pantoate-beta-alanine ligase activity"/>
    <property type="evidence" value="ECO:0007669"/>
    <property type="project" value="UniProtKB-UniRule"/>
</dbReference>
<comment type="miscellaneous">
    <text evidence="8">The reaction proceeds by a bi uni uni bi ping pong mechanism.</text>
</comment>
<dbReference type="SUPFAM" id="SSF52374">
    <property type="entry name" value="Nucleotidylyl transferase"/>
    <property type="match status" value="1"/>
</dbReference>
<dbReference type="InterPro" id="IPR004821">
    <property type="entry name" value="Cyt_trans-like"/>
</dbReference>
<evidence type="ECO:0000256" key="2">
    <source>
        <dbReference type="ARBA" id="ARBA00009256"/>
    </source>
</evidence>
<dbReference type="GO" id="GO:0005829">
    <property type="term" value="C:cytosol"/>
    <property type="evidence" value="ECO:0007669"/>
    <property type="project" value="TreeGrafter"/>
</dbReference>
<sequence length="296" mass="32101">MSSTPSAADSSAVRVVHRIDELRRCIQGWRQAGQRISYVPTMGSLHAGHLSLVEAARAHGDRVVVSIFVNPLQFSAGEDLDKYPRTLEADCAKLASCGVDLVFAPEEAEVYPYGRANLTQVAVPGLSSLLCGEYRAGHFEGVTTVVSLLFNLVQPDCAVFGLKDYQQLTIIRRMVRDLHVPVEIVGMPTLREPGGLAMSSRNIYLSADERAQAEVIYASLCEAADALRAGHRDIAALEARGCHRIDQAGLKTQFFQVRQADLEAPDDATQQFVVLAAAKLGGTRLIDNVTVDLNLA</sequence>
<feature type="binding site" evidence="8">
    <location>
        <position position="73"/>
    </location>
    <ligand>
        <name>beta-alanine</name>
        <dbReference type="ChEBI" id="CHEBI:57966"/>
    </ligand>
</feature>
<keyword evidence="10" id="KW-1185">Reference proteome</keyword>
<keyword evidence="5 8" id="KW-0547">Nucleotide-binding</keyword>
<comment type="function">
    <text evidence="8">Catalyzes the condensation of pantoate with beta-alanine in an ATP-dependent reaction via a pantoyl-adenylate intermediate.</text>
</comment>
<evidence type="ECO:0000256" key="6">
    <source>
        <dbReference type="ARBA" id="ARBA00022840"/>
    </source>
</evidence>
<dbReference type="Proteomes" id="UP000192342">
    <property type="component" value="Unassembled WGS sequence"/>
</dbReference>
<keyword evidence="3 8" id="KW-0436">Ligase</keyword>
<accession>A0A1Y1SGU1</accession>
<dbReference type="STRING" id="1317117.ATO7_03340"/>
<dbReference type="PANTHER" id="PTHR21299">
    <property type="entry name" value="CYTIDYLATE KINASE/PANTOATE-BETA-ALANINE LIGASE"/>
    <property type="match status" value="1"/>
</dbReference>
<evidence type="ECO:0000256" key="4">
    <source>
        <dbReference type="ARBA" id="ARBA00022655"/>
    </source>
</evidence>
<dbReference type="UniPathway" id="UPA00028">
    <property type="reaction ID" value="UER00005"/>
</dbReference>
<evidence type="ECO:0000256" key="3">
    <source>
        <dbReference type="ARBA" id="ARBA00022598"/>
    </source>
</evidence>
<evidence type="ECO:0000256" key="5">
    <source>
        <dbReference type="ARBA" id="ARBA00022741"/>
    </source>
</evidence>
<feature type="binding site" evidence="8">
    <location>
        <begin position="42"/>
        <end position="49"/>
    </location>
    <ligand>
        <name>ATP</name>
        <dbReference type="ChEBI" id="CHEBI:30616"/>
    </ligand>
</feature>
<dbReference type="FunFam" id="3.40.50.620:FF:000013">
    <property type="entry name" value="Pantothenate synthetase"/>
    <property type="match status" value="1"/>
</dbReference>
<dbReference type="GO" id="GO:0015940">
    <property type="term" value="P:pantothenate biosynthetic process"/>
    <property type="evidence" value="ECO:0007669"/>
    <property type="project" value="UniProtKB-UniRule"/>
</dbReference>
<feature type="binding site" evidence="8">
    <location>
        <begin position="161"/>
        <end position="164"/>
    </location>
    <ligand>
        <name>ATP</name>
        <dbReference type="ChEBI" id="CHEBI:30616"/>
    </ligand>
</feature>
<dbReference type="HAMAP" id="MF_00158">
    <property type="entry name" value="PanC"/>
    <property type="match status" value="1"/>
</dbReference>
<dbReference type="Pfam" id="PF02569">
    <property type="entry name" value="Pantoate_ligase"/>
    <property type="match status" value="1"/>
</dbReference>
<feature type="binding site" evidence="8">
    <location>
        <position position="190"/>
    </location>
    <ligand>
        <name>ATP</name>
        <dbReference type="ChEBI" id="CHEBI:30616"/>
    </ligand>
</feature>
<dbReference type="Gene3D" id="3.30.1300.10">
    <property type="entry name" value="Pantoate-beta-alanine ligase, C-terminal domain"/>
    <property type="match status" value="1"/>
</dbReference>
<name>A0A1Y1SGU1_9GAMM</name>
<evidence type="ECO:0000313" key="10">
    <source>
        <dbReference type="Proteomes" id="UP000192342"/>
    </source>
</evidence>
<dbReference type="CDD" id="cd00560">
    <property type="entry name" value="PanC"/>
    <property type="match status" value="1"/>
</dbReference>
<comment type="catalytic activity">
    <reaction evidence="7 8">
        <text>(R)-pantoate + beta-alanine + ATP = (R)-pantothenate + AMP + diphosphate + H(+)</text>
        <dbReference type="Rhea" id="RHEA:10912"/>
        <dbReference type="ChEBI" id="CHEBI:15378"/>
        <dbReference type="ChEBI" id="CHEBI:15980"/>
        <dbReference type="ChEBI" id="CHEBI:29032"/>
        <dbReference type="ChEBI" id="CHEBI:30616"/>
        <dbReference type="ChEBI" id="CHEBI:33019"/>
        <dbReference type="ChEBI" id="CHEBI:57966"/>
        <dbReference type="ChEBI" id="CHEBI:456215"/>
        <dbReference type="EC" id="6.3.2.1"/>
    </reaction>
</comment>
<gene>
    <name evidence="8 9" type="primary">panC</name>
    <name evidence="9" type="ORF">ATO7_03340</name>
</gene>
<dbReference type="InterPro" id="IPR003721">
    <property type="entry name" value="Pantoate_ligase"/>
</dbReference>
<dbReference type="EMBL" id="AQQV01000001">
    <property type="protein sequence ID" value="ORE88877.1"/>
    <property type="molecule type" value="Genomic_DNA"/>
</dbReference>
<dbReference type="GO" id="GO:0005524">
    <property type="term" value="F:ATP binding"/>
    <property type="evidence" value="ECO:0007669"/>
    <property type="project" value="UniProtKB-KW"/>
</dbReference>
<dbReference type="Gene3D" id="3.40.50.620">
    <property type="entry name" value="HUPs"/>
    <property type="match status" value="1"/>
</dbReference>
<feature type="binding site" evidence="8">
    <location>
        <begin position="198"/>
        <end position="201"/>
    </location>
    <ligand>
        <name>ATP</name>
        <dbReference type="ChEBI" id="CHEBI:30616"/>
    </ligand>
</feature>
<dbReference type="NCBIfam" id="TIGR00125">
    <property type="entry name" value="cyt_tran_rel"/>
    <property type="match status" value="1"/>
</dbReference>
<dbReference type="EC" id="6.3.2.1" evidence="8"/>
<dbReference type="OrthoDB" id="9773087at2"/>
<dbReference type="AlphaFoldDB" id="A0A1Y1SGU1"/>
<reference evidence="9 10" key="1">
    <citation type="submission" date="2013-04" db="EMBL/GenBank/DDBJ databases">
        <title>Oceanococcus atlanticus 22II-S10r2 Genome Sequencing.</title>
        <authorList>
            <person name="Lai Q."/>
            <person name="Li G."/>
            <person name="Shao Z."/>
        </authorList>
    </citation>
    <scope>NUCLEOTIDE SEQUENCE [LARGE SCALE GENOMIC DNA]</scope>
    <source>
        <strain evidence="9 10">22II-S10r2</strain>
    </source>
</reference>
<feature type="binding site" evidence="8">
    <location>
        <position position="73"/>
    </location>
    <ligand>
        <name>(R)-pantoate</name>
        <dbReference type="ChEBI" id="CHEBI:15980"/>
    </ligand>
</feature>
<evidence type="ECO:0000256" key="1">
    <source>
        <dbReference type="ARBA" id="ARBA00004990"/>
    </source>
</evidence>
<keyword evidence="8" id="KW-0963">Cytoplasm</keyword>
<dbReference type="NCBIfam" id="TIGR00018">
    <property type="entry name" value="panC"/>
    <property type="match status" value="1"/>
</dbReference>
<evidence type="ECO:0000313" key="9">
    <source>
        <dbReference type="EMBL" id="ORE88877.1"/>
    </source>
</evidence>
<feature type="active site" description="Proton donor" evidence="8">
    <location>
        <position position="49"/>
    </location>
</feature>
<organism evidence="9 10">
    <name type="scientific">Oceanococcus atlanticus</name>
    <dbReference type="NCBI Taxonomy" id="1317117"/>
    <lineage>
        <taxon>Bacteria</taxon>
        <taxon>Pseudomonadati</taxon>
        <taxon>Pseudomonadota</taxon>
        <taxon>Gammaproteobacteria</taxon>
        <taxon>Chromatiales</taxon>
        <taxon>Oceanococcaceae</taxon>
        <taxon>Oceanococcus</taxon>
    </lineage>
</organism>
<dbReference type="InterPro" id="IPR042176">
    <property type="entry name" value="Pantoate_ligase_C"/>
</dbReference>
<evidence type="ECO:0000256" key="8">
    <source>
        <dbReference type="HAMAP-Rule" id="MF_00158"/>
    </source>
</evidence>
<comment type="subunit">
    <text evidence="8">Homodimer.</text>
</comment>
<dbReference type="RefSeq" id="WP_146680124.1">
    <property type="nucleotide sequence ID" value="NZ_AQQV01000001.1"/>
</dbReference>
<proteinExistence type="inferred from homology"/>
<feature type="binding site" evidence="8">
    <location>
        <position position="167"/>
    </location>
    <ligand>
        <name>(R)-pantoate</name>
        <dbReference type="ChEBI" id="CHEBI:15980"/>
    </ligand>
</feature>
<dbReference type="PANTHER" id="PTHR21299:SF1">
    <property type="entry name" value="PANTOATE--BETA-ALANINE LIGASE"/>
    <property type="match status" value="1"/>
</dbReference>
<dbReference type="InterPro" id="IPR014729">
    <property type="entry name" value="Rossmann-like_a/b/a_fold"/>
</dbReference>
<protein>
    <recommendedName>
        <fullName evidence="8">Pantothenate synthetase</fullName>
        <shortName evidence="8">PS</shortName>
        <ecNumber evidence="8">6.3.2.1</ecNumber>
    </recommendedName>
    <alternativeName>
        <fullName evidence="8">Pantoate--beta-alanine ligase</fullName>
    </alternativeName>
    <alternativeName>
        <fullName evidence="8">Pantoate-activating enzyme</fullName>
    </alternativeName>
</protein>
<evidence type="ECO:0000256" key="7">
    <source>
        <dbReference type="ARBA" id="ARBA00048258"/>
    </source>
</evidence>
<comment type="similarity">
    <text evidence="2 8">Belongs to the pantothenate synthetase family.</text>
</comment>
<keyword evidence="6 8" id="KW-0067">ATP-binding</keyword>
<comment type="caution">
    <text evidence="9">The sequence shown here is derived from an EMBL/GenBank/DDBJ whole genome shotgun (WGS) entry which is preliminary data.</text>
</comment>
<keyword evidence="4 8" id="KW-0566">Pantothenate biosynthesis</keyword>